<evidence type="ECO:0000313" key="1">
    <source>
        <dbReference type="EMBL" id="RWU07723.1"/>
    </source>
</evidence>
<name>A0A3S3PZ69_9SPHI</name>
<proteinExistence type="predicted"/>
<accession>A0A3S3PZ69</accession>
<reference evidence="1 2" key="1">
    <citation type="submission" date="2018-06" db="EMBL/GenBank/DDBJ databases">
        <title>Pedobacter endophyticus sp. nov., an endophytic bacterium isolated from a leaf of Triticum aestivum.</title>
        <authorList>
            <person name="Zhang L."/>
        </authorList>
    </citation>
    <scope>NUCLEOTIDE SEQUENCE [LARGE SCALE GENOMIC DNA]</scope>
    <source>
        <strain evidence="1 2">CM134L-2</strain>
    </source>
</reference>
<evidence type="ECO:0008006" key="3">
    <source>
        <dbReference type="Google" id="ProtNLM"/>
    </source>
</evidence>
<protein>
    <recommendedName>
        <fullName evidence="3">RHS repeat protein</fullName>
    </recommendedName>
</protein>
<comment type="caution">
    <text evidence="1">The sequence shown here is derived from an EMBL/GenBank/DDBJ whole genome shotgun (WGS) entry which is preliminary data.</text>
</comment>
<dbReference type="AlphaFoldDB" id="A0A3S3PZ69"/>
<dbReference type="Proteomes" id="UP000284120">
    <property type="component" value="Unassembled WGS sequence"/>
</dbReference>
<keyword evidence="2" id="KW-1185">Reference proteome</keyword>
<sequence>MKNFPPLRLKISSININILFFFNIWLINSAYSQQNTNSIDNEKFRMFSSPNSQSLGEYGKTSVNFFNGLHQLTIPIFEINENNLSIPISLDYSSGGNIVNANPGWVGLSWNLNAGGIITRQRNGEADECTGGSYSWPVMNGGIEMEEHAYLALGSAVGNNWPDISYDYYFLPLDRNPDEFFFNFNGISGSFYRNELGQWKVKSKQNIYLTVKVDIGSLGEFYSVIKSFTLIDGAGVEYVFGGDQSSVEVPINTTAQSQFLSNYGYFNHPASSTSTVWEAYKFTSFPSAWYLTSIKKPNGKLISFSYQKSGVAISRSLAETNVIFGEYNPQTESVVETTFLKSINADNVKVEFSISKSKSLYHFKSGEGTFLPQESNISYYKLDKINVFDDKNEVLRTINFSYIENTNTRLKLKEISFGASNLPVNKYEFEYNPLPLPDFSSFVMRWPPSPKPPTDHWGYYNGNTSSKEPNSIYAQAEILTSVKYPTGGETKFFYEANSYSQVAKQYPFVLEPKIDIGAGVRIKKIIDYPISGENYVREYFYVKNGFVENGISSGVLSGIPRYHFSQLFLNVHRYENRDVVQNFIVNTPSRTFGRDVTYSRVVEKTKLGYKVFNYSNHDNGFMDEPALEISNPNYGFGSNSKSPNANDMLYLYSSRELSRGNLLSEEHFTNDVVPAIVYAKGYEYNEDLTQFVKAQGNGPNGGLAVGRGYKSTFKHYTYCPYIKKSVETNYTDRGQIIIENKFVYDDHNQLKKSIQIESNGKTAIVEYKYPYDFQFNIGGLTNIYAKMTMLNMVALPIEITKSVLDQITNSEKIIESKLYTYKLVNSSIAREAEYAWHINGSKVSTTINPSGITFDPGYQKRIEYKKYDAWNNILQTQNNQVGVDESYIWGYRSQHPIAKASNCSVEEFAFANFENYLEHMPSSTSHWKGPTNSPQILFSWLTNDGFTGKKSFYGPRIFSKTVPQNDYRLSFWQKGVGSLKINGVNHSFSNADWKYTEILLSSITGVAIENPNALLIDDLCLARPNAQITAYTYKPLVGMTSMTDAKGMTIYYEYDSFGRLKLEKDQYGNIIKNYSYHYKP</sequence>
<dbReference type="EMBL" id="SAYW01000003">
    <property type="protein sequence ID" value="RWU07723.1"/>
    <property type="molecule type" value="Genomic_DNA"/>
</dbReference>
<gene>
    <name evidence="1" type="ORF">DPV69_12140</name>
</gene>
<organism evidence="1 2">
    <name type="scientific">Pedobacter chitinilyticus</name>
    <dbReference type="NCBI Taxonomy" id="2233776"/>
    <lineage>
        <taxon>Bacteria</taxon>
        <taxon>Pseudomonadati</taxon>
        <taxon>Bacteroidota</taxon>
        <taxon>Sphingobacteriia</taxon>
        <taxon>Sphingobacteriales</taxon>
        <taxon>Sphingobacteriaceae</taxon>
        <taxon>Pedobacter</taxon>
    </lineage>
</organism>
<dbReference type="RefSeq" id="WP_128353358.1">
    <property type="nucleotide sequence ID" value="NZ_QMHN01000003.1"/>
</dbReference>
<dbReference type="OrthoDB" id="680656at2"/>
<evidence type="ECO:0000313" key="2">
    <source>
        <dbReference type="Proteomes" id="UP000284120"/>
    </source>
</evidence>